<protein>
    <submittedName>
        <fullName evidence="1">Uncharacterized protein</fullName>
    </submittedName>
</protein>
<name>A0AAF0ZLX8_SOLVR</name>
<accession>A0AAF0ZLX8</accession>
<gene>
    <name evidence="1" type="ORF">MTR67_037382</name>
</gene>
<evidence type="ECO:0000313" key="2">
    <source>
        <dbReference type="Proteomes" id="UP001234989"/>
    </source>
</evidence>
<sequence>MLKRVKMSFFGVNLYRSTTSEYDSHRELEKEIFQTRLKCKIMKLNTMKNKSLNHRHLICRRRY</sequence>
<dbReference type="EMBL" id="CP133619">
    <property type="protein sequence ID" value="WMV43997.1"/>
    <property type="molecule type" value="Genomic_DNA"/>
</dbReference>
<keyword evidence="2" id="KW-1185">Reference proteome</keyword>
<proteinExistence type="predicted"/>
<reference evidence="1" key="1">
    <citation type="submission" date="2023-08" db="EMBL/GenBank/DDBJ databases">
        <title>A de novo genome assembly of Solanum verrucosum Schlechtendal, a Mexican diploid species geographically isolated from the other diploid A-genome species in potato relatives.</title>
        <authorList>
            <person name="Hosaka K."/>
        </authorList>
    </citation>
    <scope>NUCLEOTIDE SEQUENCE</scope>
    <source>
        <tissue evidence="1">Young leaves</tissue>
    </source>
</reference>
<dbReference type="Proteomes" id="UP001234989">
    <property type="component" value="Chromosome 8"/>
</dbReference>
<evidence type="ECO:0000313" key="1">
    <source>
        <dbReference type="EMBL" id="WMV43997.1"/>
    </source>
</evidence>
<organism evidence="1 2">
    <name type="scientific">Solanum verrucosum</name>
    <dbReference type="NCBI Taxonomy" id="315347"/>
    <lineage>
        <taxon>Eukaryota</taxon>
        <taxon>Viridiplantae</taxon>
        <taxon>Streptophyta</taxon>
        <taxon>Embryophyta</taxon>
        <taxon>Tracheophyta</taxon>
        <taxon>Spermatophyta</taxon>
        <taxon>Magnoliopsida</taxon>
        <taxon>eudicotyledons</taxon>
        <taxon>Gunneridae</taxon>
        <taxon>Pentapetalae</taxon>
        <taxon>asterids</taxon>
        <taxon>lamiids</taxon>
        <taxon>Solanales</taxon>
        <taxon>Solanaceae</taxon>
        <taxon>Solanoideae</taxon>
        <taxon>Solaneae</taxon>
        <taxon>Solanum</taxon>
    </lineage>
</organism>
<dbReference type="AlphaFoldDB" id="A0AAF0ZLX8"/>